<dbReference type="InterPro" id="IPR050767">
    <property type="entry name" value="Sel1_AlgK"/>
</dbReference>
<name>A0ABS9NJW9_9NEIS</name>
<reference evidence="2 3" key="1">
    <citation type="submission" date="2022-02" db="EMBL/GenBank/DDBJ databases">
        <title>Genome sequence data of Kingella unionensis sp. nov. strain CICC 24913 (CCUG 75125).</title>
        <authorList>
            <person name="Xiao M."/>
        </authorList>
    </citation>
    <scope>NUCLEOTIDE SEQUENCE [LARGE SCALE GENOMIC DNA]</scope>
    <source>
        <strain evidence="2 3">CICC 24913</strain>
    </source>
</reference>
<feature type="signal peptide" evidence="1">
    <location>
        <begin position="1"/>
        <end position="23"/>
    </location>
</feature>
<gene>
    <name evidence="2" type="ORF">MB824_00990</name>
</gene>
<dbReference type="InterPro" id="IPR006597">
    <property type="entry name" value="Sel1-like"/>
</dbReference>
<sequence length="217" mass="24375">MKTKLAQTAATLLLALSLTQAQADVVFEDPPWNQFNQGVNAYTDRDYRRALELLLPLAQSSNYAVRSVAEPYVARIYAIGPEGVKNLREAAYWMHRAAEDGDMSTQYYLGTLYLWGYKDLGIRRDARQAAKWFEQSARQGHEKAAAELALLYQEGADGLPQDMAAAAKWYEKAAEAGDSRAAAMLSQMYAQGIGVKRDMKKAEKWRKRSEQDQPADK</sequence>
<dbReference type="PANTHER" id="PTHR11102:SF160">
    <property type="entry name" value="ERAD-ASSOCIATED E3 UBIQUITIN-PROTEIN LIGASE COMPONENT HRD3"/>
    <property type="match status" value="1"/>
</dbReference>
<keyword evidence="1" id="KW-0732">Signal</keyword>
<dbReference type="PANTHER" id="PTHR11102">
    <property type="entry name" value="SEL-1-LIKE PROTEIN"/>
    <property type="match status" value="1"/>
</dbReference>
<dbReference type="RefSeq" id="WP_238745080.1">
    <property type="nucleotide sequence ID" value="NZ_JAKOOW010000002.1"/>
</dbReference>
<comment type="caution">
    <text evidence="2">The sequence shown here is derived from an EMBL/GenBank/DDBJ whole genome shotgun (WGS) entry which is preliminary data.</text>
</comment>
<dbReference type="Pfam" id="PF08238">
    <property type="entry name" value="Sel1"/>
    <property type="match status" value="5"/>
</dbReference>
<feature type="chain" id="PRO_5046269637" evidence="1">
    <location>
        <begin position="24"/>
        <end position="217"/>
    </location>
</feature>
<dbReference type="EMBL" id="JAKOOW010000002">
    <property type="protein sequence ID" value="MCG6503082.1"/>
    <property type="molecule type" value="Genomic_DNA"/>
</dbReference>
<dbReference type="Gene3D" id="1.25.40.10">
    <property type="entry name" value="Tetratricopeptide repeat domain"/>
    <property type="match status" value="1"/>
</dbReference>
<evidence type="ECO:0000313" key="3">
    <source>
        <dbReference type="Proteomes" id="UP001298424"/>
    </source>
</evidence>
<proteinExistence type="predicted"/>
<protein>
    <submittedName>
        <fullName evidence="2">Sel1 repeat family protein</fullName>
    </submittedName>
</protein>
<dbReference type="SUPFAM" id="SSF81901">
    <property type="entry name" value="HCP-like"/>
    <property type="match status" value="1"/>
</dbReference>
<dbReference type="InterPro" id="IPR011990">
    <property type="entry name" value="TPR-like_helical_dom_sf"/>
</dbReference>
<keyword evidence="3" id="KW-1185">Reference proteome</keyword>
<organism evidence="2 3">
    <name type="scientific">Kingella pumchi</name>
    <dbReference type="NCBI Taxonomy" id="2779506"/>
    <lineage>
        <taxon>Bacteria</taxon>
        <taxon>Pseudomonadati</taxon>
        <taxon>Pseudomonadota</taxon>
        <taxon>Betaproteobacteria</taxon>
        <taxon>Neisseriales</taxon>
        <taxon>Neisseriaceae</taxon>
        <taxon>Kingella</taxon>
    </lineage>
</organism>
<dbReference type="Proteomes" id="UP001298424">
    <property type="component" value="Unassembled WGS sequence"/>
</dbReference>
<accession>A0ABS9NJW9</accession>
<evidence type="ECO:0000313" key="2">
    <source>
        <dbReference type="EMBL" id="MCG6503082.1"/>
    </source>
</evidence>
<evidence type="ECO:0000256" key="1">
    <source>
        <dbReference type="SAM" id="SignalP"/>
    </source>
</evidence>
<dbReference type="SMART" id="SM00671">
    <property type="entry name" value="SEL1"/>
    <property type="match status" value="4"/>
</dbReference>